<dbReference type="OrthoDB" id="7865033at2"/>
<keyword evidence="2" id="KW-0238">DNA-binding</keyword>
<organism evidence="2 3">
    <name type="scientific">Parafilimonas terrae</name>
    <dbReference type="NCBI Taxonomy" id="1465490"/>
    <lineage>
        <taxon>Bacteria</taxon>
        <taxon>Pseudomonadati</taxon>
        <taxon>Bacteroidota</taxon>
        <taxon>Chitinophagia</taxon>
        <taxon>Chitinophagales</taxon>
        <taxon>Chitinophagaceae</taxon>
        <taxon>Parafilimonas</taxon>
    </lineage>
</organism>
<reference evidence="2 3" key="1">
    <citation type="submission" date="2016-10" db="EMBL/GenBank/DDBJ databases">
        <authorList>
            <person name="de Groot N.N."/>
        </authorList>
    </citation>
    <scope>NUCLEOTIDE SEQUENCE [LARGE SCALE GENOMIC DNA]</scope>
    <source>
        <strain evidence="2 3">DSM 28286</strain>
    </source>
</reference>
<dbReference type="CDD" id="cd00093">
    <property type="entry name" value="HTH_XRE"/>
    <property type="match status" value="1"/>
</dbReference>
<dbReference type="GO" id="GO:0003677">
    <property type="term" value="F:DNA binding"/>
    <property type="evidence" value="ECO:0007669"/>
    <property type="project" value="UniProtKB-KW"/>
</dbReference>
<protein>
    <submittedName>
        <fullName evidence="2">DNA-binding transcriptional regulator, XRE-family HTH domain</fullName>
    </submittedName>
</protein>
<dbReference type="InterPro" id="IPR010982">
    <property type="entry name" value="Lambda_DNA-bd_dom_sf"/>
</dbReference>
<name>A0A1I5XG02_9BACT</name>
<dbReference type="RefSeq" id="WP_090659632.1">
    <property type="nucleotide sequence ID" value="NZ_FOXQ01000008.1"/>
</dbReference>
<dbReference type="Pfam" id="PF01381">
    <property type="entry name" value="HTH_3"/>
    <property type="match status" value="1"/>
</dbReference>
<feature type="domain" description="HTH cro/C1-type" evidence="1">
    <location>
        <begin position="13"/>
        <end position="67"/>
    </location>
</feature>
<dbReference type="AlphaFoldDB" id="A0A1I5XG02"/>
<dbReference type="Gene3D" id="1.10.260.40">
    <property type="entry name" value="lambda repressor-like DNA-binding domains"/>
    <property type="match status" value="1"/>
</dbReference>
<dbReference type="EMBL" id="FOXQ01000008">
    <property type="protein sequence ID" value="SFQ30893.1"/>
    <property type="molecule type" value="Genomic_DNA"/>
</dbReference>
<sequence length="106" mass="12513">MGKENPEIKYNRLQHILIEFGMDQIELAEELNVNRNSVSRWCRNLVQPSLYQLRVIAEFFGINIKDLIEPTTWSDRKGPAPVEIYKAKRKKEREALAKKKKTSKRK</sequence>
<dbReference type="STRING" id="1465490.SAMN05444277_108161"/>
<gene>
    <name evidence="2" type="ORF">SAMN05444277_108161</name>
</gene>
<proteinExistence type="predicted"/>
<dbReference type="SMART" id="SM00530">
    <property type="entry name" value="HTH_XRE"/>
    <property type="match status" value="1"/>
</dbReference>
<evidence type="ECO:0000313" key="3">
    <source>
        <dbReference type="Proteomes" id="UP000199031"/>
    </source>
</evidence>
<dbReference type="Proteomes" id="UP000199031">
    <property type="component" value="Unassembled WGS sequence"/>
</dbReference>
<accession>A0A1I5XG02</accession>
<dbReference type="SUPFAM" id="SSF47413">
    <property type="entry name" value="lambda repressor-like DNA-binding domains"/>
    <property type="match status" value="1"/>
</dbReference>
<evidence type="ECO:0000259" key="1">
    <source>
        <dbReference type="PROSITE" id="PS50943"/>
    </source>
</evidence>
<dbReference type="InterPro" id="IPR001387">
    <property type="entry name" value="Cro/C1-type_HTH"/>
</dbReference>
<dbReference type="PROSITE" id="PS50943">
    <property type="entry name" value="HTH_CROC1"/>
    <property type="match status" value="1"/>
</dbReference>
<evidence type="ECO:0000313" key="2">
    <source>
        <dbReference type="EMBL" id="SFQ30893.1"/>
    </source>
</evidence>
<keyword evidence="3" id="KW-1185">Reference proteome</keyword>